<evidence type="ECO:0000313" key="3">
    <source>
        <dbReference type="Proteomes" id="UP000284824"/>
    </source>
</evidence>
<dbReference type="RefSeq" id="WP_127934178.1">
    <property type="nucleotide sequence ID" value="NZ_SAUN01000001.1"/>
</dbReference>
<dbReference type="Proteomes" id="UP000284824">
    <property type="component" value="Unassembled WGS sequence"/>
</dbReference>
<dbReference type="AlphaFoldDB" id="A0A438M8J1"/>
<sequence length="255" mass="27397">MWIAAAGLAAIVVGMVVWWLRRGPVSGDAGGLFEVERTWDWERRLTPEAEAAFMEGLRAYHDAGNTVRLMGEQGLLTTDDPPRLISLRLLADAFTALGDAAMHDPHGTVAALMARFTAAERPGVLHLRPEWLAGEVDGMDRAAFTDAVRAMVCPPGASWSSDEDRGALWVAVAVGEPAEEQAGVGTCQEANTMMLDLARVLDLYQEAREKQPDAAAGELLREVVSGVLAAGGPGLTWTRTPTPEERRVVADGLTR</sequence>
<feature type="region of interest" description="Disordered" evidence="1">
    <location>
        <begin position="234"/>
        <end position="255"/>
    </location>
</feature>
<dbReference type="EMBL" id="SAUN01000001">
    <property type="protein sequence ID" value="RVX42039.1"/>
    <property type="molecule type" value="Genomic_DNA"/>
</dbReference>
<comment type="caution">
    <text evidence="2">The sequence shown here is derived from an EMBL/GenBank/DDBJ whole genome shotgun (WGS) entry which is preliminary data.</text>
</comment>
<dbReference type="OrthoDB" id="3532134at2"/>
<reference evidence="2 3" key="1">
    <citation type="submission" date="2019-01" db="EMBL/GenBank/DDBJ databases">
        <title>Sequencing the genomes of 1000 actinobacteria strains.</title>
        <authorList>
            <person name="Klenk H.-P."/>
        </authorList>
    </citation>
    <scope>NUCLEOTIDE SEQUENCE [LARGE SCALE GENOMIC DNA]</scope>
    <source>
        <strain evidence="2 3">DSM 43925</strain>
    </source>
</reference>
<evidence type="ECO:0000256" key="1">
    <source>
        <dbReference type="SAM" id="MobiDB-lite"/>
    </source>
</evidence>
<accession>A0A438M8J1</accession>
<feature type="compositionally biased region" description="Basic and acidic residues" evidence="1">
    <location>
        <begin position="242"/>
        <end position="255"/>
    </location>
</feature>
<organism evidence="2 3">
    <name type="scientific">Nonomuraea polychroma</name>
    <dbReference type="NCBI Taxonomy" id="46176"/>
    <lineage>
        <taxon>Bacteria</taxon>
        <taxon>Bacillati</taxon>
        <taxon>Actinomycetota</taxon>
        <taxon>Actinomycetes</taxon>
        <taxon>Streptosporangiales</taxon>
        <taxon>Streptosporangiaceae</taxon>
        <taxon>Nonomuraea</taxon>
    </lineage>
</organism>
<gene>
    <name evidence="2" type="ORF">EDD27_4656</name>
</gene>
<evidence type="ECO:0000313" key="2">
    <source>
        <dbReference type="EMBL" id="RVX42039.1"/>
    </source>
</evidence>
<keyword evidence="3" id="KW-1185">Reference proteome</keyword>
<protein>
    <submittedName>
        <fullName evidence="2">Uncharacterized protein</fullName>
    </submittedName>
</protein>
<name>A0A438M8J1_9ACTN</name>
<proteinExistence type="predicted"/>